<reference evidence="2 3" key="1">
    <citation type="journal article" date="2016" name="Nat. Commun.">
        <title>Thousands of microbial genomes shed light on interconnected biogeochemical processes in an aquifer system.</title>
        <authorList>
            <person name="Anantharaman K."/>
            <person name="Brown C.T."/>
            <person name="Hug L.A."/>
            <person name="Sharon I."/>
            <person name="Castelle C.J."/>
            <person name="Probst A.J."/>
            <person name="Thomas B.C."/>
            <person name="Singh A."/>
            <person name="Wilkins M.J."/>
            <person name="Karaoz U."/>
            <person name="Brodie E.L."/>
            <person name="Williams K.H."/>
            <person name="Hubbard S.S."/>
            <person name="Banfield J.F."/>
        </authorList>
    </citation>
    <scope>NUCLEOTIDE SEQUENCE [LARGE SCALE GENOMIC DNA]</scope>
</reference>
<name>A0A1F5YQW3_9BACT</name>
<accession>A0A1F5YQW3</accession>
<dbReference type="AlphaFoldDB" id="A0A1F5YQW3"/>
<feature type="compositionally biased region" description="Basic and acidic residues" evidence="1">
    <location>
        <begin position="86"/>
        <end position="108"/>
    </location>
</feature>
<organism evidence="2 3">
    <name type="scientific">Candidatus Gottesmanbacteria bacterium RBG_16_37_8</name>
    <dbReference type="NCBI Taxonomy" id="1798371"/>
    <lineage>
        <taxon>Bacteria</taxon>
        <taxon>Candidatus Gottesmaniibacteriota</taxon>
    </lineage>
</organism>
<dbReference type="Proteomes" id="UP000176665">
    <property type="component" value="Unassembled WGS sequence"/>
</dbReference>
<dbReference type="EMBL" id="MFJA01000062">
    <property type="protein sequence ID" value="OGG02474.1"/>
    <property type="molecule type" value="Genomic_DNA"/>
</dbReference>
<evidence type="ECO:0000313" key="2">
    <source>
        <dbReference type="EMBL" id="OGG02474.1"/>
    </source>
</evidence>
<comment type="caution">
    <text evidence="2">The sequence shown here is derived from an EMBL/GenBank/DDBJ whole genome shotgun (WGS) entry which is preliminary data.</text>
</comment>
<proteinExistence type="predicted"/>
<feature type="region of interest" description="Disordered" evidence="1">
    <location>
        <begin position="82"/>
        <end position="118"/>
    </location>
</feature>
<evidence type="ECO:0000256" key="1">
    <source>
        <dbReference type="SAM" id="MobiDB-lite"/>
    </source>
</evidence>
<gene>
    <name evidence="2" type="ORF">A2W14_01575</name>
</gene>
<evidence type="ECO:0000313" key="3">
    <source>
        <dbReference type="Proteomes" id="UP000176665"/>
    </source>
</evidence>
<sequence>MLTKIDLKAINQLTRSAIKDLAVTKEEAKIFTTKKDLIGLSHGSEIDNLKITFLDKIEQWKNEIINKIDPILGRVKTAEEENTVLRSREEGRQEERDALDGRIKKLESIHPNNSHIRP</sequence>
<protein>
    <submittedName>
        <fullName evidence="2">Uncharacterized protein</fullName>
    </submittedName>
</protein>